<evidence type="ECO:0000313" key="4">
    <source>
        <dbReference type="EMBL" id="KKQ25692.1"/>
    </source>
</evidence>
<dbReference type="PANTHER" id="PTHR12919">
    <property type="entry name" value="30S RIBOSOMAL PROTEIN S16"/>
    <property type="match status" value="1"/>
</dbReference>
<reference evidence="4 5" key="1">
    <citation type="journal article" date="2015" name="Nature">
        <title>rRNA introns, odd ribosomes, and small enigmatic genomes across a large radiation of phyla.</title>
        <authorList>
            <person name="Brown C.T."/>
            <person name="Hug L.A."/>
            <person name="Thomas B.C."/>
            <person name="Sharon I."/>
            <person name="Castelle C.J."/>
            <person name="Singh A."/>
            <person name="Wilkins M.J."/>
            <person name="Williams K.H."/>
            <person name="Banfield J.F."/>
        </authorList>
    </citation>
    <scope>NUCLEOTIDE SEQUENCE [LARGE SCALE GENOMIC DNA]</scope>
</reference>
<accession>A0A0G0G6M3</accession>
<dbReference type="GO" id="GO:0006412">
    <property type="term" value="P:translation"/>
    <property type="evidence" value="ECO:0007669"/>
    <property type="project" value="UniProtKB-UniRule"/>
</dbReference>
<evidence type="ECO:0000256" key="2">
    <source>
        <dbReference type="ARBA" id="ARBA00023274"/>
    </source>
</evidence>
<dbReference type="InterPro" id="IPR023803">
    <property type="entry name" value="Ribosomal_bS16_dom_sf"/>
</dbReference>
<evidence type="ECO:0000256" key="3">
    <source>
        <dbReference type="HAMAP-Rule" id="MF_00385"/>
    </source>
</evidence>
<sequence>MAVALRLYRIGKKSKPSYRVVVVNKRYKSNGAYIEEIGKYESMVEPAFFKLDKERFDYWISRGAVISEGLRKLLKNRKI</sequence>
<protein>
    <recommendedName>
        <fullName evidence="3">Small ribosomal subunit protein bS16</fullName>
    </recommendedName>
</protein>
<keyword evidence="2 3" id="KW-0687">Ribonucleoprotein</keyword>
<dbReference type="Proteomes" id="UP000034917">
    <property type="component" value="Unassembled WGS sequence"/>
</dbReference>
<dbReference type="GO" id="GO:0005737">
    <property type="term" value="C:cytoplasm"/>
    <property type="evidence" value="ECO:0007669"/>
    <property type="project" value="UniProtKB-ARBA"/>
</dbReference>
<gene>
    <name evidence="3" type="primary">rpsP</name>
    <name evidence="4" type="ORF">US40_C0006G0009</name>
</gene>
<evidence type="ECO:0000256" key="1">
    <source>
        <dbReference type="ARBA" id="ARBA00022980"/>
    </source>
</evidence>
<proteinExistence type="inferred from homology"/>
<dbReference type="AlphaFoldDB" id="A0A0G0G6M3"/>
<dbReference type="Pfam" id="PF00886">
    <property type="entry name" value="Ribosomal_S16"/>
    <property type="match status" value="1"/>
</dbReference>
<dbReference type="Gene3D" id="3.30.1320.10">
    <property type="match status" value="1"/>
</dbReference>
<dbReference type="PANTHER" id="PTHR12919:SF20">
    <property type="entry name" value="SMALL RIBOSOMAL SUBUNIT PROTEIN BS16M"/>
    <property type="match status" value="1"/>
</dbReference>
<keyword evidence="1 3" id="KW-0689">Ribosomal protein</keyword>
<evidence type="ECO:0000313" key="5">
    <source>
        <dbReference type="Proteomes" id="UP000034917"/>
    </source>
</evidence>
<comment type="caution">
    <text evidence="4">The sequence shown here is derived from an EMBL/GenBank/DDBJ whole genome shotgun (WGS) entry which is preliminary data.</text>
</comment>
<dbReference type="SUPFAM" id="SSF54565">
    <property type="entry name" value="Ribosomal protein S16"/>
    <property type="match status" value="1"/>
</dbReference>
<name>A0A0G0G6M3_9BACT</name>
<dbReference type="EMBL" id="LBSV01000006">
    <property type="protein sequence ID" value="KKQ25692.1"/>
    <property type="molecule type" value="Genomic_DNA"/>
</dbReference>
<dbReference type="GO" id="GO:0003735">
    <property type="term" value="F:structural constituent of ribosome"/>
    <property type="evidence" value="ECO:0007669"/>
    <property type="project" value="InterPro"/>
</dbReference>
<comment type="similarity">
    <text evidence="3">Belongs to the bacterial ribosomal protein bS16 family.</text>
</comment>
<dbReference type="GO" id="GO:0015935">
    <property type="term" value="C:small ribosomal subunit"/>
    <property type="evidence" value="ECO:0007669"/>
    <property type="project" value="TreeGrafter"/>
</dbReference>
<dbReference type="InterPro" id="IPR000307">
    <property type="entry name" value="Ribosomal_bS16"/>
</dbReference>
<dbReference type="NCBIfam" id="TIGR00002">
    <property type="entry name" value="S16"/>
    <property type="match status" value="1"/>
</dbReference>
<organism evidence="4 5">
    <name type="scientific">Candidatus Roizmanbacteria bacterium GW2011_GWC2_37_13</name>
    <dbReference type="NCBI Taxonomy" id="1618486"/>
    <lineage>
        <taxon>Bacteria</taxon>
        <taxon>Candidatus Roizmaniibacteriota</taxon>
    </lineage>
</organism>
<dbReference type="HAMAP" id="MF_00385">
    <property type="entry name" value="Ribosomal_bS16"/>
    <property type="match status" value="1"/>
</dbReference>